<proteinExistence type="predicted"/>
<dbReference type="AlphaFoldDB" id="A0A0A9AFG4"/>
<sequence>MPSLLFVLHLLPYFMVRKLYLKNQPQSRYIFGVPHHVYHLPICSKCIF</sequence>
<organism evidence="1">
    <name type="scientific">Arundo donax</name>
    <name type="common">Giant reed</name>
    <name type="synonym">Donax arundinaceus</name>
    <dbReference type="NCBI Taxonomy" id="35708"/>
    <lineage>
        <taxon>Eukaryota</taxon>
        <taxon>Viridiplantae</taxon>
        <taxon>Streptophyta</taxon>
        <taxon>Embryophyta</taxon>
        <taxon>Tracheophyta</taxon>
        <taxon>Spermatophyta</taxon>
        <taxon>Magnoliopsida</taxon>
        <taxon>Liliopsida</taxon>
        <taxon>Poales</taxon>
        <taxon>Poaceae</taxon>
        <taxon>PACMAD clade</taxon>
        <taxon>Arundinoideae</taxon>
        <taxon>Arundineae</taxon>
        <taxon>Arundo</taxon>
    </lineage>
</organism>
<accession>A0A0A9AFG4</accession>
<name>A0A0A9AFG4_ARUDO</name>
<dbReference type="EMBL" id="GBRH01247466">
    <property type="protein sequence ID" value="JAD50429.1"/>
    <property type="molecule type" value="Transcribed_RNA"/>
</dbReference>
<reference evidence="1" key="1">
    <citation type="submission" date="2014-09" db="EMBL/GenBank/DDBJ databases">
        <authorList>
            <person name="Magalhaes I.L.F."/>
            <person name="Oliveira U."/>
            <person name="Santos F.R."/>
            <person name="Vidigal T.H.D.A."/>
            <person name="Brescovit A.D."/>
            <person name="Santos A.J."/>
        </authorList>
    </citation>
    <scope>NUCLEOTIDE SEQUENCE</scope>
    <source>
        <tissue evidence="1">Shoot tissue taken approximately 20 cm above the soil surface</tissue>
    </source>
</reference>
<evidence type="ECO:0000313" key="1">
    <source>
        <dbReference type="EMBL" id="JAD50429.1"/>
    </source>
</evidence>
<reference evidence="1" key="2">
    <citation type="journal article" date="2015" name="Data Brief">
        <title>Shoot transcriptome of the giant reed, Arundo donax.</title>
        <authorList>
            <person name="Barrero R.A."/>
            <person name="Guerrero F.D."/>
            <person name="Moolhuijzen P."/>
            <person name="Goolsby J.A."/>
            <person name="Tidwell J."/>
            <person name="Bellgard S.E."/>
            <person name="Bellgard M.I."/>
        </authorList>
    </citation>
    <scope>NUCLEOTIDE SEQUENCE</scope>
    <source>
        <tissue evidence="1">Shoot tissue taken approximately 20 cm above the soil surface</tissue>
    </source>
</reference>
<protein>
    <submittedName>
        <fullName evidence="1">Uncharacterized protein</fullName>
    </submittedName>
</protein>